<feature type="transmembrane region" description="Helical" evidence="6">
    <location>
        <begin position="272"/>
        <end position="297"/>
    </location>
</feature>
<dbReference type="AlphaFoldDB" id="A0A814YW77"/>
<comment type="caution">
    <text evidence="8">The sequence shown here is derived from an EMBL/GenBank/DDBJ whole genome shotgun (WGS) entry which is preliminary data.</text>
</comment>
<feature type="transmembrane region" description="Helical" evidence="6">
    <location>
        <begin position="174"/>
        <end position="194"/>
    </location>
</feature>
<evidence type="ECO:0000256" key="5">
    <source>
        <dbReference type="SAM" id="MobiDB-lite"/>
    </source>
</evidence>
<dbReference type="PROSITE" id="PS50262">
    <property type="entry name" value="G_PROTEIN_RECEP_F1_2"/>
    <property type="match status" value="1"/>
</dbReference>
<proteinExistence type="predicted"/>
<name>A0A814YW77_9BILA</name>
<dbReference type="Pfam" id="PF00001">
    <property type="entry name" value="7tm_1"/>
    <property type="match status" value="1"/>
</dbReference>
<dbReference type="PANTHER" id="PTHR46641">
    <property type="entry name" value="FMRFAMIDE RECEPTOR-RELATED"/>
    <property type="match status" value="1"/>
</dbReference>
<dbReference type="PANTHER" id="PTHR46641:SF25">
    <property type="entry name" value="CNMAMIDE RECEPTOR-RELATED"/>
    <property type="match status" value="1"/>
</dbReference>
<dbReference type="InterPro" id="IPR052954">
    <property type="entry name" value="GPCR-Ligand_Int"/>
</dbReference>
<feature type="transmembrane region" description="Helical" evidence="6">
    <location>
        <begin position="91"/>
        <end position="112"/>
    </location>
</feature>
<gene>
    <name evidence="8" type="ORF">GPM918_LOCUS25385</name>
    <name evidence="9" type="ORF">SRO942_LOCUS25389</name>
</gene>
<feature type="domain" description="G-protein coupled receptors family 1 profile" evidence="7">
    <location>
        <begin position="71"/>
        <end position="331"/>
    </location>
</feature>
<organism evidence="8 10">
    <name type="scientific">Didymodactylos carnosus</name>
    <dbReference type="NCBI Taxonomy" id="1234261"/>
    <lineage>
        <taxon>Eukaryota</taxon>
        <taxon>Metazoa</taxon>
        <taxon>Spiralia</taxon>
        <taxon>Gnathifera</taxon>
        <taxon>Rotifera</taxon>
        <taxon>Eurotatoria</taxon>
        <taxon>Bdelloidea</taxon>
        <taxon>Philodinida</taxon>
        <taxon>Philodinidae</taxon>
        <taxon>Didymodactylos</taxon>
    </lineage>
</organism>
<evidence type="ECO:0000256" key="3">
    <source>
        <dbReference type="ARBA" id="ARBA00022989"/>
    </source>
</evidence>
<dbReference type="Gene3D" id="1.20.1070.10">
    <property type="entry name" value="Rhodopsin 7-helix transmembrane proteins"/>
    <property type="match status" value="1"/>
</dbReference>
<dbReference type="OrthoDB" id="9990906at2759"/>
<dbReference type="Proteomes" id="UP000663829">
    <property type="component" value="Unassembled WGS sequence"/>
</dbReference>
<evidence type="ECO:0000313" key="8">
    <source>
        <dbReference type="EMBL" id="CAF1235404.1"/>
    </source>
</evidence>
<dbReference type="SUPFAM" id="SSF81321">
    <property type="entry name" value="Family A G protein-coupled receptor-like"/>
    <property type="match status" value="1"/>
</dbReference>
<dbReference type="InterPro" id="IPR017452">
    <property type="entry name" value="GPCR_Rhodpsn_7TM"/>
</dbReference>
<dbReference type="EMBL" id="CAJNOQ010009837">
    <property type="protein sequence ID" value="CAF1235404.1"/>
    <property type="molecule type" value="Genomic_DNA"/>
</dbReference>
<evidence type="ECO:0000256" key="6">
    <source>
        <dbReference type="SAM" id="Phobius"/>
    </source>
</evidence>
<evidence type="ECO:0000313" key="10">
    <source>
        <dbReference type="Proteomes" id="UP000663829"/>
    </source>
</evidence>
<protein>
    <recommendedName>
        <fullName evidence="7">G-protein coupled receptors family 1 profile domain-containing protein</fullName>
    </recommendedName>
</protein>
<reference evidence="8" key="1">
    <citation type="submission" date="2021-02" db="EMBL/GenBank/DDBJ databases">
        <authorList>
            <person name="Nowell W R."/>
        </authorList>
    </citation>
    <scope>NUCLEOTIDE SEQUENCE</scope>
</reference>
<dbReference type="CDD" id="cd14978">
    <property type="entry name" value="7tmA_FMRFamide_R-like"/>
    <property type="match status" value="1"/>
</dbReference>
<feature type="transmembrane region" description="Helical" evidence="6">
    <location>
        <begin position="303"/>
        <end position="330"/>
    </location>
</feature>
<feature type="transmembrane region" description="Helical" evidence="6">
    <location>
        <begin position="225"/>
        <end position="247"/>
    </location>
</feature>
<feature type="transmembrane region" description="Helical" evidence="6">
    <location>
        <begin position="132"/>
        <end position="153"/>
    </location>
</feature>
<keyword evidence="10" id="KW-1185">Reference proteome</keyword>
<keyword evidence="4 6" id="KW-0472">Membrane</keyword>
<comment type="subcellular location">
    <subcellularLocation>
        <location evidence="1">Membrane</location>
    </subcellularLocation>
</comment>
<evidence type="ECO:0000256" key="2">
    <source>
        <dbReference type="ARBA" id="ARBA00022692"/>
    </source>
</evidence>
<feature type="region of interest" description="Disordered" evidence="5">
    <location>
        <begin position="396"/>
        <end position="435"/>
    </location>
</feature>
<evidence type="ECO:0000256" key="4">
    <source>
        <dbReference type="ARBA" id="ARBA00023136"/>
    </source>
</evidence>
<accession>A0A814YW77</accession>
<evidence type="ECO:0000259" key="7">
    <source>
        <dbReference type="PROSITE" id="PS50262"/>
    </source>
</evidence>
<dbReference type="GO" id="GO:0004930">
    <property type="term" value="F:G protein-coupled receptor activity"/>
    <property type="evidence" value="ECO:0007669"/>
    <property type="project" value="InterPro"/>
</dbReference>
<sequence length="492" mass="57276">MDNNETFSDAFIGCYSNDARYAAEILVLCNQYHGSNSVVCKWVKQIFIADCYLSSFFYHLTAIFVIIGTILNCFSLYCFIKINKRNSQNIYLSAISLADTINLHTNFSVPLLRYFSKNFDQLFKHSAWICQIHGFTTEFFIIFPTWLIVLCTLQRLISIVWPLKRHYLCTQNRAKIYISLLIFICILLSSYRLLNETGIDHVSVFRVTTCHEAKNKFSWLRDLNLIIWAILPECLALIMNLIIISVIRRTTHKLEHFYPEARVNQHNQATKTVLMISCLFLICHTPTGVVIGFHLFFKEHDSIIGIAAVLFLRKITVILYELSLCCKFFVYHSTFRDFREILKNSFHRVRRKDSPNLNKQLFLFSPNRIDFIFKSCDPHDQIESLLNKNGDLRGDKVYNANDGDSSPSKDNRNSSTVKSTSPISSKSQRFDIQQQQYKRKPITKFNNMIIYNGRRQIRGTSSSAEQESLPIQQNIQPISSVRQWNRRTLVTI</sequence>
<keyword evidence="2 6" id="KW-0812">Transmembrane</keyword>
<evidence type="ECO:0000256" key="1">
    <source>
        <dbReference type="ARBA" id="ARBA00004370"/>
    </source>
</evidence>
<feature type="transmembrane region" description="Helical" evidence="6">
    <location>
        <begin position="56"/>
        <end position="79"/>
    </location>
</feature>
<dbReference type="InterPro" id="IPR000276">
    <property type="entry name" value="GPCR_Rhodpsn"/>
</dbReference>
<dbReference type="EMBL" id="CAJOBC010009840">
    <property type="protein sequence ID" value="CAF3997751.1"/>
    <property type="molecule type" value="Genomic_DNA"/>
</dbReference>
<dbReference type="GO" id="GO:0016020">
    <property type="term" value="C:membrane"/>
    <property type="evidence" value="ECO:0007669"/>
    <property type="project" value="UniProtKB-SubCell"/>
</dbReference>
<feature type="compositionally biased region" description="Low complexity" evidence="5">
    <location>
        <begin position="414"/>
        <end position="427"/>
    </location>
</feature>
<dbReference type="Proteomes" id="UP000681722">
    <property type="component" value="Unassembled WGS sequence"/>
</dbReference>
<evidence type="ECO:0000313" key="9">
    <source>
        <dbReference type="EMBL" id="CAF3997751.1"/>
    </source>
</evidence>
<keyword evidence="3 6" id="KW-1133">Transmembrane helix</keyword>